<accession>A0AAN1SH47</accession>
<protein>
    <submittedName>
        <fullName evidence="2">Uncharacterized protein</fullName>
    </submittedName>
</protein>
<keyword evidence="1" id="KW-1133">Transmembrane helix</keyword>
<reference evidence="2 3" key="1">
    <citation type="submission" date="2011-01" db="EMBL/GenBank/DDBJ databases">
        <title>Whole genome sequence of Tetragenococcus halophilus NBRC 12172.</title>
        <authorList>
            <person name="Nakazawa H."/>
            <person name="Omata S."/>
            <person name="Koga C."/>
            <person name="Watanabe Y."/>
            <person name="Katano Y."/>
            <person name="Ito N."/>
            <person name="Tsukatani N."/>
            <person name="Ankai A."/>
            <person name="Oguchi A."/>
            <person name="Fukui S."/>
            <person name="Yashiro I."/>
            <person name="Kamata S."/>
            <person name="Hashimoto Y."/>
            <person name="Yamazaki J."/>
            <person name="Taguchi H."/>
            <person name="Tanaka A."/>
            <person name="Koyama T."/>
            <person name="Ichige A."/>
            <person name="Hanya Y."/>
            <person name="Tanikawa S."/>
            <person name="Yamazaki S."/>
            <person name="Fujita N."/>
        </authorList>
    </citation>
    <scope>NUCLEOTIDE SEQUENCE [LARGE SCALE GENOMIC DNA]</scope>
    <source>
        <strain evidence="3">DSM 20338 / JCM 20259 / NCIMB 9735 / NBRC 12172</strain>
    </source>
</reference>
<dbReference type="EMBL" id="AP012046">
    <property type="protein sequence ID" value="BAK94401.1"/>
    <property type="molecule type" value="Genomic_DNA"/>
</dbReference>
<dbReference type="KEGG" id="thl:TEH_10740"/>
<gene>
    <name evidence="2" type="ordered locus">TEH_10740</name>
</gene>
<keyword evidence="1" id="KW-0472">Membrane</keyword>
<keyword evidence="1" id="KW-0812">Transmembrane</keyword>
<proteinExistence type="predicted"/>
<name>A0AAN1SH47_TETHN</name>
<evidence type="ECO:0000313" key="3">
    <source>
        <dbReference type="Proteomes" id="UP000002663"/>
    </source>
</evidence>
<evidence type="ECO:0000313" key="2">
    <source>
        <dbReference type="EMBL" id="BAK94401.1"/>
    </source>
</evidence>
<feature type="transmembrane region" description="Helical" evidence="1">
    <location>
        <begin position="35"/>
        <end position="55"/>
    </location>
</feature>
<dbReference type="AlphaFoldDB" id="A0AAN1SH47"/>
<sequence length="56" mass="6309">MGALVCVLGAIIIGTPITYYSMNNRSFRSMNVEKFSITVFINILVTLIIGMHYFFS</sequence>
<feature type="transmembrane region" description="Helical" evidence="1">
    <location>
        <begin position="6"/>
        <end position="23"/>
    </location>
</feature>
<evidence type="ECO:0000256" key="1">
    <source>
        <dbReference type="SAM" id="Phobius"/>
    </source>
</evidence>
<organism evidence="2 3">
    <name type="scientific">Tetragenococcus halophilus (strain DSM 20338 / JCM 20259 / NCIMB 9735 / NBRC 12172)</name>
    <name type="common">Pediococcus halophilus</name>
    <dbReference type="NCBI Taxonomy" id="945021"/>
    <lineage>
        <taxon>Bacteria</taxon>
        <taxon>Bacillati</taxon>
        <taxon>Bacillota</taxon>
        <taxon>Bacilli</taxon>
        <taxon>Lactobacillales</taxon>
        <taxon>Enterococcaceae</taxon>
        <taxon>Tetragenococcus</taxon>
    </lineage>
</organism>
<dbReference type="Proteomes" id="UP000002663">
    <property type="component" value="Chromosome"/>
</dbReference>